<keyword evidence="6" id="KW-0863">Zinc-finger</keyword>
<evidence type="ECO:0000313" key="11">
    <source>
        <dbReference type="EMBL" id="MDI1490122.1"/>
    </source>
</evidence>
<dbReference type="CDD" id="cd18008">
    <property type="entry name" value="DEXDc_SHPRH-like"/>
    <property type="match status" value="1"/>
</dbReference>
<dbReference type="Gene3D" id="3.40.50.10810">
    <property type="entry name" value="Tandem AAA-ATPase domain"/>
    <property type="match status" value="1"/>
</dbReference>
<dbReference type="SUPFAM" id="SSF52540">
    <property type="entry name" value="P-loop containing nucleoside triphosphate hydrolases"/>
    <property type="match status" value="2"/>
</dbReference>
<dbReference type="GO" id="GO:0008270">
    <property type="term" value="F:zinc ion binding"/>
    <property type="evidence" value="ECO:0007669"/>
    <property type="project" value="UniProtKB-KW"/>
</dbReference>
<protein>
    <submittedName>
        <fullName evidence="11">Uncharacterized protein</fullName>
    </submittedName>
</protein>
<dbReference type="InterPro" id="IPR000330">
    <property type="entry name" value="SNF2_N"/>
</dbReference>
<keyword evidence="6" id="KW-0479">Metal-binding</keyword>
<dbReference type="SMART" id="SM00490">
    <property type="entry name" value="HELICc"/>
    <property type="match status" value="1"/>
</dbReference>
<dbReference type="SMART" id="SM00184">
    <property type="entry name" value="RING"/>
    <property type="match status" value="1"/>
</dbReference>
<evidence type="ECO:0000256" key="4">
    <source>
        <dbReference type="ARBA" id="ARBA00022806"/>
    </source>
</evidence>
<dbReference type="InterPro" id="IPR014001">
    <property type="entry name" value="Helicase_ATP-bd"/>
</dbReference>
<feature type="domain" description="Helicase C-terminal" evidence="10">
    <location>
        <begin position="539"/>
        <end position="705"/>
    </location>
</feature>
<dbReference type="PROSITE" id="PS50089">
    <property type="entry name" value="ZF_RING_2"/>
    <property type="match status" value="1"/>
</dbReference>
<dbReference type="FunFam" id="3.40.50.300:FF:002380">
    <property type="entry name" value="SWI/SNF family DNA-dependent ATPase, putative"/>
    <property type="match status" value="1"/>
</dbReference>
<comment type="caution">
    <text evidence="11">The sequence shown here is derived from an EMBL/GenBank/DDBJ whole genome shotgun (WGS) entry which is preliminary data.</text>
</comment>
<keyword evidence="6" id="KW-0862">Zinc</keyword>
<dbReference type="InterPro" id="IPR050628">
    <property type="entry name" value="SNF2_RAD54_helicase_TF"/>
</dbReference>
<evidence type="ECO:0000256" key="1">
    <source>
        <dbReference type="ARBA" id="ARBA00007025"/>
    </source>
</evidence>
<dbReference type="GO" id="GO:0016787">
    <property type="term" value="F:hydrolase activity"/>
    <property type="evidence" value="ECO:0007669"/>
    <property type="project" value="UniProtKB-KW"/>
</dbReference>
<feature type="domain" description="Helicase ATP-binding" evidence="9">
    <location>
        <begin position="1"/>
        <end position="177"/>
    </location>
</feature>
<keyword evidence="12" id="KW-1185">Reference proteome</keyword>
<feature type="region of interest" description="Disordered" evidence="7">
    <location>
        <begin position="421"/>
        <end position="509"/>
    </location>
</feature>
<keyword evidence="3" id="KW-0378">Hydrolase</keyword>
<dbReference type="InterPro" id="IPR027417">
    <property type="entry name" value="P-loop_NTPase"/>
</dbReference>
<dbReference type="GO" id="GO:0005524">
    <property type="term" value="F:ATP binding"/>
    <property type="evidence" value="ECO:0007669"/>
    <property type="project" value="UniProtKB-KW"/>
</dbReference>
<dbReference type="Pfam" id="PF00271">
    <property type="entry name" value="Helicase_C"/>
    <property type="match status" value="1"/>
</dbReference>
<keyword evidence="2" id="KW-0547">Nucleotide-binding</keyword>
<comment type="similarity">
    <text evidence="1">Belongs to the SNF2/RAD54 helicase family.</text>
</comment>
<dbReference type="PROSITE" id="PS51192">
    <property type="entry name" value="HELICASE_ATP_BIND_1"/>
    <property type="match status" value="1"/>
</dbReference>
<evidence type="ECO:0000259" key="8">
    <source>
        <dbReference type="PROSITE" id="PS50089"/>
    </source>
</evidence>
<dbReference type="GO" id="GO:0005634">
    <property type="term" value="C:nucleus"/>
    <property type="evidence" value="ECO:0007669"/>
    <property type="project" value="TreeGrafter"/>
</dbReference>
<dbReference type="InterPro" id="IPR049730">
    <property type="entry name" value="SNF2/RAD54-like_C"/>
</dbReference>
<dbReference type="GO" id="GO:0004386">
    <property type="term" value="F:helicase activity"/>
    <property type="evidence" value="ECO:0007669"/>
    <property type="project" value="UniProtKB-KW"/>
</dbReference>
<dbReference type="InterPro" id="IPR001841">
    <property type="entry name" value="Znf_RING"/>
</dbReference>
<keyword evidence="4" id="KW-0347">Helicase</keyword>
<dbReference type="GO" id="GO:0005737">
    <property type="term" value="C:cytoplasm"/>
    <property type="evidence" value="ECO:0007669"/>
    <property type="project" value="TreeGrafter"/>
</dbReference>
<evidence type="ECO:0000259" key="9">
    <source>
        <dbReference type="PROSITE" id="PS51192"/>
    </source>
</evidence>
<dbReference type="GO" id="GO:0000724">
    <property type="term" value="P:double-strand break repair via homologous recombination"/>
    <property type="evidence" value="ECO:0007669"/>
    <property type="project" value="TreeGrafter"/>
</dbReference>
<dbReference type="SMART" id="SM00487">
    <property type="entry name" value="DEXDc"/>
    <property type="match status" value="1"/>
</dbReference>
<evidence type="ECO:0000259" key="10">
    <source>
        <dbReference type="PROSITE" id="PS51194"/>
    </source>
</evidence>
<name>A0AA43QPB5_9LECA</name>
<feature type="domain" description="RING-type" evidence="8">
    <location>
        <begin position="343"/>
        <end position="395"/>
    </location>
</feature>
<reference evidence="11" key="1">
    <citation type="journal article" date="2023" name="Genome Biol. Evol.">
        <title>First Whole Genome Sequence and Flow Cytometry Genome Size Data for the Lichen-Forming Fungus Ramalina farinacea (Ascomycota).</title>
        <authorList>
            <person name="Llewellyn T."/>
            <person name="Mian S."/>
            <person name="Hill R."/>
            <person name="Leitch I.J."/>
            <person name="Gaya E."/>
        </authorList>
    </citation>
    <scope>NUCLEOTIDE SEQUENCE</scope>
    <source>
        <strain evidence="11">LIQ254RAFAR</strain>
    </source>
</reference>
<accession>A0AA43QPB5</accession>
<dbReference type="Pfam" id="PF00176">
    <property type="entry name" value="SNF2-rel_dom"/>
    <property type="match status" value="1"/>
</dbReference>
<evidence type="ECO:0000313" key="12">
    <source>
        <dbReference type="Proteomes" id="UP001161017"/>
    </source>
</evidence>
<dbReference type="CDD" id="cd16449">
    <property type="entry name" value="RING-HC"/>
    <property type="match status" value="1"/>
</dbReference>
<organism evidence="11 12">
    <name type="scientific">Ramalina farinacea</name>
    <dbReference type="NCBI Taxonomy" id="258253"/>
    <lineage>
        <taxon>Eukaryota</taxon>
        <taxon>Fungi</taxon>
        <taxon>Dikarya</taxon>
        <taxon>Ascomycota</taxon>
        <taxon>Pezizomycotina</taxon>
        <taxon>Lecanoromycetes</taxon>
        <taxon>OSLEUM clade</taxon>
        <taxon>Lecanoromycetidae</taxon>
        <taxon>Lecanorales</taxon>
        <taxon>Lecanorineae</taxon>
        <taxon>Ramalinaceae</taxon>
        <taxon>Ramalina</taxon>
    </lineage>
</organism>
<dbReference type="InterPro" id="IPR001650">
    <property type="entry name" value="Helicase_C-like"/>
</dbReference>
<dbReference type="PANTHER" id="PTHR45626:SF16">
    <property type="entry name" value="ATP-DEPENDENT HELICASE ULS1"/>
    <property type="match status" value="1"/>
</dbReference>
<dbReference type="GO" id="GO:0008094">
    <property type="term" value="F:ATP-dependent activity, acting on DNA"/>
    <property type="evidence" value="ECO:0007669"/>
    <property type="project" value="TreeGrafter"/>
</dbReference>
<dbReference type="Proteomes" id="UP001161017">
    <property type="component" value="Unassembled WGS sequence"/>
</dbReference>
<dbReference type="Pfam" id="PF13923">
    <property type="entry name" value="zf-C3HC4_2"/>
    <property type="match status" value="1"/>
</dbReference>
<feature type="compositionally biased region" description="Acidic residues" evidence="7">
    <location>
        <begin position="425"/>
        <end position="451"/>
    </location>
</feature>
<dbReference type="AlphaFoldDB" id="A0AA43QPB5"/>
<dbReference type="EMBL" id="JAPUFD010000011">
    <property type="protein sequence ID" value="MDI1490122.1"/>
    <property type="molecule type" value="Genomic_DNA"/>
</dbReference>
<dbReference type="CDD" id="cd18793">
    <property type="entry name" value="SF2_C_SNF"/>
    <property type="match status" value="1"/>
</dbReference>
<feature type="compositionally biased region" description="Basic residues" evidence="7">
    <location>
        <begin position="484"/>
        <end position="497"/>
    </location>
</feature>
<evidence type="ECO:0000256" key="2">
    <source>
        <dbReference type="ARBA" id="ARBA00022741"/>
    </source>
</evidence>
<gene>
    <name evidence="11" type="ORF">OHK93_001322</name>
</gene>
<proteinExistence type="inferred from homology"/>
<evidence type="ECO:0000256" key="6">
    <source>
        <dbReference type="PROSITE-ProRule" id="PRU00175"/>
    </source>
</evidence>
<dbReference type="InterPro" id="IPR038718">
    <property type="entry name" value="SNF2-like_sf"/>
</dbReference>
<dbReference type="Gene3D" id="3.30.40.10">
    <property type="entry name" value="Zinc/RING finger domain, C3HC4 (zinc finger)"/>
    <property type="match status" value="1"/>
</dbReference>
<sequence>MGLGKTIQALALMVSKRSTDPLCKTTLIIAPVALMKQWEREIETKLKPDAKHKLKTFVLHKSARLQKWETLRTYDVVLTTFGTLCSELKRREAIDMKKRANPNWRPTAKEDILSTLGDDCRWYRVIIDEAQCIKNKNTKAAMAAFELRAKSRFCMTGTPMMNSIDELYSLVRFIKISPWKDYGYFSRNFSRPLKGSSPRARQQAMQKLQVLLKAILLRRTKKSVIDGRPILDLPARSTESQHAVFSPDEHDLYHALQTRTQLQFNKYLRANAVGRNYSNILVLLLRLRQACCHPHLIRDFGQDGFAGTATGEDMVKLAKELAEDVVARLKEQTESSDGSALECPVCMDMAENATIFIPCGHNTCSECFTRIADPSQAIASGDDARPGEAKCPNCRGKVIASKVIDHETFKKVHMPQAEEAAGGFVEEEEDASESSDDSELDSDDDDEEEEVDSKGNLKDFIVSSDDDDDEAGYRKGKTPFEKASKKKAKRSKGKGKSRAKEDAPTRKTLAQLKKESLRNVKAKRRYLNRLRKEFIHSAKIEKTLEILRNIQHSKSEATGRPEKTIIFSQFTSLLDLLEVPIIEEGWKYRRYDGSMDSNARNNAVIDFTDKPEVKIMLISLKAGNAGLNLTAASQVIIFDPFWNPYIEEQAIDRAHRIGQMNPVHVHRILVPDTVEDRILALQEKKREMIEAALDESESKRIGRLGTADLAFLFDVPLQT</sequence>
<keyword evidence="5" id="KW-0067">ATP-binding</keyword>
<dbReference type="Gene3D" id="3.40.50.300">
    <property type="entry name" value="P-loop containing nucleotide triphosphate hydrolases"/>
    <property type="match status" value="1"/>
</dbReference>
<dbReference type="PANTHER" id="PTHR45626">
    <property type="entry name" value="TRANSCRIPTION TERMINATION FACTOR 2-RELATED"/>
    <property type="match status" value="1"/>
</dbReference>
<dbReference type="PROSITE" id="PS51194">
    <property type="entry name" value="HELICASE_CTER"/>
    <property type="match status" value="1"/>
</dbReference>
<evidence type="ECO:0000256" key="5">
    <source>
        <dbReference type="ARBA" id="ARBA00022840"/>
    </source>
</evidence>
<dbReference type="SUPFAM" id="SSF57850">
    <property type="entry name" value="RING/U-box"/>
    <property type="match status" value="1"/>
</dbReference>
<evidence type="ECO:0000256" key="3">
    <source>
        <dbReference type="ARBA" id="ARBA00022801"/>
    </source>
</evidence>
<dbReference type="InterPro" id="IPR013083">
    <property type="entry name" value="Znf_RING/FYVE/PHD"/>
</dbReference>
<evidence type="ECO:0000256" key="7">
    <source>
        <dbReference type="SAM" id="MobiDB-lite"/>
    </source>
</evidence>